<dbReference type="Gene3D" id="3.30.160.60">
    <property type="entry name" value="Classic Zinc Finger"/>
    <property type="match status" value="2"/>
</dbReference>
<dbReference type="InterPro" id="IPR003604">
    <property type="entry name" value="Matrin/U1-like-C_Znf_C2H2"/>
</dbReference>
<evidence type="ECO:0000313" key="4">
    <source>
        <dbReference type="EMBL" id="GFZ17055.1"/>
    </source>
</evidence>
<dbReference type="SUPFAM" id="SSF57667">
    <property type="entry name" value="beta-beta-alpha zinc fingers"/>
    <property type="match status" value="2"/>
</dbReference>
<dbReference type="Pfam" id="PF12874">
    <property type="entry name" value="zf-met"/>
    <property type="match status" value="2"/>
</dbReference>
<dbReference type="SMART" id="SM00451">
    <property type="entry name" value="ZnF_U1"/>
    <property type="match status" value="2"/>
</dbReference>
<evidence type="ECO:0008006" key="6">
    <source>
        <dbReference type="Google" id="ProtNLM"/>
    </source>
</evidence>
<feature type="compositionally biased region" description="Polar residues" evidence="1">
    <location>
        <begin position="230"/>
        <end position="239"/>
    </location>
</feature>
<evidence type="ECO:0000313" key="5">
    <source>
        <dbReference type="Proteomes" id="UP000585474"/>
    </source>
</evidence>
<dbReference type="AlphaFoldDB" id="A0A7J0H218"/>
<dbReference type="EMBL" id="BJWL01000026">
    <property type="protein sequence ID" value="GFZ17055.1"/>
    <property type="molecule type" value="Genomic_DNA"/>
</dbReference>
<dbReference type="Proteomes" id="UP000585474">
    <property type="component" value="Unassembled WGS sequence"/>
</dbReference>
<feature type="domain" description="C2H2-type" evidence="2">
    <location>
        <begin position="329"/>
        <end position="353"/>
    </location>
</feature>
<dbReference type="SMART" id="SM00355">
    <property type="entry name" value="ZnF_C2H2"/>
    <property type="match status" value="2"/>
</dbReference>
<evidence type="ECO:0000259" key="3">
    <source>
        <dbReference type="SMART" id="SM00451"/>
    </source>
</evidence>
<gene>
    <name evidence="4" type="ORF">Acr_26g0003250</name>
</gene>
<feature type="domain" description="U1-type" evidence="3">
    <location>
        <begin position="372"/>
        <end position="406"/>
    </location>
</feature>
<protein>
    <recommendedName>
        <fullName evidence="6">C2H2-type domain-containing protein</fullName>
    </recommendedName>
</protein>
<dbReference type="InterPro" id="IPR013087">
    <property type="entry name" value="Znf_C2H2_type"/>
</dbReference>
<dbReference type="GO" id="GO:0008270">
    <property type="term" value="F:zinc ion binding"/>
    <property type="evidence" value="ECO:0007669"/>
    <property type="project" value="InterPro"/>
</dbReference>
<accession>A0A7J0H218</accession>
<feature type="domain" description="C2H2-type" evidence="2">
    <location>
        <begin position="375"/>
        <end position="399"/>
    </location>
</feature>
<organism evidence="4 5">
    <name type="scientific">Actinidia rufa</name>
    <dbReference type="NCBI Taxonomy" id="165716"/>
    <lineage>
        <taxon>Eukaryota</taxon>
        <taxon>Viridiplantae</taxon>
        <taxon>Streptophyta</taxon>
        <taxon>Embryophyta</taxon>
        <taxon>Tracheophyta</taxon>
        <taxon>Spermatophyta</taxon>
        <taxon>Magnoliopsida</taxon>
        <taxon>eudicotyledons</taxon>
        <taxon>Gunneridae</taxon>
        <taxon>Pentapetalae</taxon>
        <taxon>asterids</taxon>
        <taxon>Ericales</taxon>
        <taxon>Actinidiaceae</taxon>
        <taxon>Actinidia</taxon>
    </lineage>
</organism>
<keyword evidence="5" id="KW-1185">Reference proteome</keyword>
<dbReference type="InterPro" id="IPR036236">
    <property type="entry name" value="Znf_C2H2_sf"/>
</dbReference>
<feature type="region of interest" description="Disordered" evidence="1">
    <location>
        <begin position="213"/>
        <end position="283"/>
    </location>
</feature>
<feature type="domain" description="U1-type" evidence="3">
    <location>
        <begin position="326"/>
        <end position="360"/>
    </location>
</feature>
<feature type="region of interest" description="Disordered" evidence="1">
    <location>
        <begin position="135"/>
        <end position="164"/>
    </location>
</feature>
<feature type="compositionally biased region" description="Low complexity" evidence="1">
    <location>
        <begin position="151"/>
        <end position="164"/>
    </location>
</feature>
<reference evidence="4 5" key="1">
    <citation type="submission" date="2019-07" db="EMBL/GenBank/DDBJ databases">
        <title>De Novo Assembly of kiwifruit Actinidia rufa.</title>
        <authorList>
            <person name="Sugita-Konishi S."/>
            <person name="Sato K."/>
            <person name="Mori E."/>
            <person name="Abe Y."/>
            <person name="Kisaki G."/>
            <person name="Hamano K."/>
            <person name="Suezawa K."/>
            <person name="Otani M."/>
            <person name="Fukuda T."/>
            <person name="Manabe T."/>
            <person name="Gomi K."/>
            <person name="Tabuchi M."/>
            <person name="Akimitsu K."/>
            <person name="Kataoka I."/>
        </authorList>
    </citation>
    <scope>NUCLEOTIDE SEQUENCE [LARGE SCALE GENOMIC DNA]</scope>
    <source>
        <strain evidence="5">cv. Fuchu</strain>
    </source>
</reference>
<name>A0A7J0H218_9ERIC</name>
<evidence type="ECO:0000259" key="2">
    <source>
        <dbReference type="SMART" id="SM00355"/>
    </source>
</evidence>
<proteinExistence type="predicted"/>
<evidence type="ECO:0000256" key="1">
    <source>
        <dbReference type="SAM" id="MobiDB-lite"/>
    </source>
</evidence>
<sequence>MPIVTLVTYRANTYPPSTLERLPRSSLTLPSFETEIAVVVGEGGEVRGRGTGSDEGIEWAVETEIAVVVGEGGEVRGRGTGSDEGIEQKTYRAMAEARRESVMLVELAILRELAYRKKLASLRLLLGESMENLMPLQVPSPRSGRRPSPTPSTEPSSISGSSMSLIPTSSYQVQASSPCPGLVLKPNQFPNPRPGSSSITCPSKVLVPHPLYHLSTSNRHPSPMPLPAPRQTQSQSSSARPGPSQIPGPSSLARPGPSQIPGPGSLARHSLKPRPSLSGITSKETSSLPCALLRCCQSQTALKGHKHKTTLQWLKMSKRDGGGREDPKLHCELCRIWCMNKDALEMHMRGQKHQAKLQELEFGRKNAGEREAQRPWCELCQIWCMNEDAFQQHLKGKNHVTRLYVVEEQKRANGELAKMEWRMFCTLKCKVAASHGEKLDTSDSGDGFLISMPMPY</sequence>
<dbReference type="PANTHER" id="PTHR47487:SF8">
    <property type="entry name" value="OS08G0270900 PROTEIN"/>
    <property type="match status" value="1"/>
</dbReference>
<dbReference type="OrthoDB" id="434647at2759"/>
<dbReference type="GO" id="GO:0003676">
    <property type="term" value="F:nucleic acid binding"/>
    <property type="evidence" value="ECO:0007669"/>
    <property type="project" value="InterPro"/>
</dbReference>
<dbReference type="PANTHER" id="PTHR47487">
    <property type="entry name" value="OS06G0651300 PROTEIN-RELATED"/>
    <property type="match status" value="1"/>
</dbReference>
<comment type="caution">
    <text evidence="4">The sequence shown here is derived from an EMBL/GenBank/DDBJ whole genome shotgun (WGS) entry which is preliminary data.</text>
</comment>